<organism evidence="2 3">
    <name type="scientific">Aspergillus kawachii</name>
    <name type="common">White koji mold</name>
    <name type="synonym">Aspergillus awamori var. kawachi</name>
    <dbReference type="NCBI Taxonomy" id="1069201"/>
    <lineage>
        <taxon>Eukaryota</taxon>
        <taxon>Fungi</taxon>
        <taxon>Dikarya</taxon>
        <taxon>Ascomycota</taxon>
        <taxon>Pezizomycotina</taxon>
        <taxon>Eurotiomycetes</taxon>
        <taxon>Eurotiomycetidae</taxon>
        <taxon>Eurotiales</taxon>
        <taxon>Aspergillaceae</taxon>
        <taxon>Aspergillus</taxon>
        <taxon>Aspergillus subgen. Circumdati</taxon>
    </lineage>
</organism>
<sequence length="353" mass="38998">MLNLQSKSRRHWVQFLIEKVRAPGFTVAEYTEDISPHELNVVLYIYGDQIDKLLNDRAFNGERSGSDDSRHQWGRCGKCNANSVIIDFPKSLVRFQGTYSVPFESTRGTCPTSKKKRGVYAGKSMVVQPCMGCLLPITYSHHIPDDTLLQLEPIPVVASETNCFGSLPGTLVTSDNGQLPYTNLGECPIRLEQGQLIAYISSPGAVAATPTVVYVAQVADNANISAKRKEGDDDVDLNRIKIPIAIPEFDATLLTEADVSNAWGEEYACQVHAVLDKHSPLFHPELGRFTGKKMGIPFHDKRDIKGLKQNPYSLTYRDRAAMDGVLDPLHQTGQVEKVPLDRPSPVSSSVFVV</sequence>
<name>A0A146FZD9_ASPKA</name>
<evidence type="ECO:0000313" key="3">
    <source>
        <dbReference type="Proteomes" id="UP000075230"/>
    </source>
</evidence>
<reference evidence="3" key="2">
    <citation type="submission" date="2016-02" db="EMBL/GenBank/DDBJ databases">
        <title>Genome sequencing of Aspergillus luchuensis NBRC 4314.</title>
        <authorList>
            <person name="Yamada O."/>
        </authorList>
    </citation>
    <scope>NUCLEOTIDE SEQUENCE [LARGE SCALE GENOMIC DNA]</scope>
    <source>
        <strain evidence="3">RIB 2604</strain>
    </source>
</reference>
<dbReference type="GeneID" id="64963849"/>
<protein>
    <submittedName>
        <fullName evidence="2">Uncharacterized protein</fullName>
    </submittedName>
</protein>
<dbReference type="VEuPathDB" id="FungiDB:ASPFODRAFT_137117"/>
<reference evidence="1" key="4">
    <citation type="submission" date="2021-02" db="EMBL/GenBank/DDBJ databases">
        <title>Aspergillus luchuensis mut. kawachii IFO 4304 genome sequence.</title>
        <authorList>
            <person name="Mori K."/>
            <person name="Kadooka C."/>
            <person name="Goto M."/>
            <person name="Futagami T."/>
        </authorList>
    </citation>
    <scope>NUCLEOTIDE SEQUENCE</scope>
    <source>
        <strain evidence="1">IFO 4308</strain>
    </source>
</reference>
<evidence type="ECO:0000313" key="2">
    <source>
        <dbReference type="EMBL" id="GAT30312.1"/>
    </source>
</evidence>
<evidence type="ECO:0000313" key="4">
    <source>
        <dbReference type="Proteomes" id="UP000661280"/>
    </source>
</evidence>
<dbReference type="AlphaFoldDB" id="A0A146FZD9"/>
<gene>
    <name evidence="1" type="ORF">AKAW2_60792A</name>
    <name evidence="2" type="ORF">RIB2604_03302900</name>
</gene>
<dbReference type="Proteomes" id="UP000075230">
    <property type="component" value="Unassembled WGS sequence"/>
</dbReference>
<dbReference type="KEGG" id="aluc:AKAW2_60792A"/>
<dbReference type="RefSeq" id="XP_041546290.1">
    <property type="nucleotide sequence ID" value="XM_041692957.1"/>
</dbReference>
<reference evidence="2 3" key="1">
    <citation type="journal article" date="2016" name="DNA Res.">
        <title>Genome sequence of Aspergillus luchuensis NBRC 4314.</title>
        <authorList>
            <person name="Yamada O."/>
            <person name="Machida M."/>
            <person name="Hosoyama A."/>
            <person name="Goto M."/>
            <person name="Takahashi T."/>
            <person name="Futagami T."/>
            <person name="Yamagata Y."/>
            <person name="Takeuchi M."/>
            <person name="Kobayashi T."/>
            <person name="Koike H."/>
            <person name="Abe K."/>
            <person name="Asai K."/>
            <person name="Arita M."/>
            <person name="Fujita N."/>
            <person name="Fukuda K."/>
            <person name="Higa K."/>
            <person name="Horikawa H."/>
            <person name="Ishikawa T."/>
            <person name="Jinno K."/>
            <person name="Kato Y."/>
            <person name="Kirimura K."/>
            <person name="Mizutani O."/>
            <person name="Nakasone K."/>
            <person name="Sano M."/>
            <person name="Shiraishi Y."/>
            <person name="Tsukahara M."/>
            <person name="Gomi K."/>
        </authorList>
    </citation>
    <scope>NUCLEOTIDE SEQUENCE [LARGE SCALE GENOMIC DNA]</scope>
    <source>
        <strain evidence="2 3">RIB 2604</strain>
    </source>
</reference>
<dbReference type="EMBL" id="BCWF01000032">
    <property type="protein sequence ID" value="GAT30312.1"/>
    <property type="molecule type" value="Genomic_DNA"/>
</dbReference>
<evidence type="ECO:0000313" key="1">
    <source>
        <dbReference type="EMBL" id="BCS02528.1"/>
    </source>
</evidence>
<keyword evidence="4" id="KW-1185">Reference proteome</keyword>
<accession>A0A146FZD9</accession>
<dbReference type="OrthoDB" id="4358334at2759"/>
<dbReference type="EMBL" id="AP024430">
    <property type="protein sequence ID" value="BCS02528.1"/>
    <property type="molecule type" value="Genomic_DNA"/>
</dbReference>
<dbReference type="Proteomes" id="UP000661280">
    <property type="component" value="Chromosome 6"/>
</dbReference>
<proteinExistence type="predicted"/>
<reference evidence="1" key="3">
    <citation type="submission" date="2021-01" db="EMBL/GenBank/DDBJ databases">
        <authorList>
            <consortium name="Aspergillus luchuensis mut. kawachii IFO 4304 genome sequencing consortium"/>
            <person name="Kazuki M."/>
            <person name="Futagami T."/>
        </authorList>
    </citation>
    <scope>NUCLEOTIDE SEQUENCE</scope>
    <source>
        <strain evidence="1">IFO 4308</strain>
    </source>
</reference>